<accession>A0A2C9JGQ1</accession>
<dbReference type="PANTHER" id="PTHR47664:SF1">
    <property type="entry name" value="CHROMOSOME UNDETERMINED SCAFFOLD_14, WHOLE GENOME SHOTGUN SEQUENCE"/>
    <property type="match status" value="1"/>
</dbReference>
<dbReference type="InterPro" id="IPR038765">
    <property type="entry name" value="Papain-like_cys_pep_sf"/>
</dbReference>
<evidence type="ECO:0000256" key="5">
    <source>
        <dbReference type="SAM" id="MobiDB-lite"/>
    </source>
</evidence>
<dbReference type="EnsemblMetazoa" id="BGLB002277-RB">
    <property type="protein sequence ID" value="BGLB002277-PB"/>
    <property type="gene ID" value="BGLB002277"/>
</dbReference>
<evidence type="ECO:0000313" key="7">
    <source>
        <dbReference type="EnsemblMetazoa" id="BGLB002277-PB"/>
    </source>
</evidence>
<reference evidence="7" key="1">
    <citation type="submission" date="2020-05" db="UniProtKB">
        <authorList>
            <consortium name="EnsemblMetazoa"/>
        </authorList>
    </citation>
    <scope>IDENTIFICATION</scope>
    <source>
        <strain evidence="7">BB02</strain>
    </source>
</reference>
<dbReference type="KEGG" id="bgt:106057377"/>
<dbReference type="GO" id="GO:0006508">
    <property type="term" value="P:proteolysis"/>
    <property type="evidence" value="ECO:0007669"/>
    <property type="project" value="UniProtKB-KW"/>
</dbReference>
<evidence type="ECO:0000256" key="2">
    <source>
        <dbReference type="ARBA" id="ARBA00022670"/>
    </source>
</evidence>
<evidence type="ECO:0000256" key="1">
    <source>
        <dbReference type="ARBA" id="ARBA00007074"/>
    </source>
</evidence>
<feature type="compositionally biased region" description="Low complexity" evidence="5">
    <location>
        <begin position="1263"/>
        <end position="1275"/>
    </location>
</feature>
<keyword evidence="3" id="KW-0378">Hydrolase</keyword>
<feature type="region of interest" description="Disordered" evidence="5">
    <location>
        <begin position="1237"/>
        <end position="1278"/>
    </location>
</feature>
<feature type="compositionally biased region" description="Low complexity" evidence="5">
    <location>
        <begin position="1624"/>
        <end position="1633"/>
    </location>
</feature>
<feature type="compositionally biased region" description="Polar residues" evidence="5">
    <location>
        <begin position="1361"/>
        <end position="1374"/>
    </location>
</feature>
<dbReference type="VEuPathDB" id="VectorBase:BGLAX_028652"/>
<dbReference type="STRING" id="6526.A0A2C9JGQ1"/>
<feature type="region of interest" description="Disordered" evidence="5">
    <location>
        <begin position="1485"/>
        <end position="1539"/>
    </location>
</feature>
<keyword evidence="4" id="KW-0788">Thiol protease</keyword>
<feature type="region of interest" description="Disordered" evidence="5">
    <location>
        <begin position="735"/>
        <end position="765"/>
    </location>
</feature>
<feature type="region of interest" description="Disordered" evidence="5">
    <location>
        <begin position="1353"/>
        <end position="1374"/>
    </location>
</feature>
<feature type="compositionally biased region" description="Acidic residues" evidence="5">
    <location>
        <begin position="1499"/>
        <end position="1529"/>
    </location>
</feature>
<comment type="similarity">
    <text evidence="1">Belongs to the peptidase C40 family.</text>
</comment>
<dbReference type="GO" id="GO:0008234">
    <property type="term" value="F:cysteine-type peptidase activity"/>
    <property type="evidence" value="ECO:0007669"/>
    <property type="project" value="UniProtKB-KW"/>
</dbReference>
<evidence type="ECO:0000259" key="6">
    <source>
        <dbReference type="PROSITE" id="PS51935"/>
    </source>
</evidence>
<gene>
    <name evidence="7" type="primary">106057377</name>
</gene>
<name>A0A2C9JGQ1_BIOGL</name>
<keyword evidence="2" id="KW-0645">Protease</keyword>
<feature type="compositionally biased region" description="Low complexity" evidence="5">
    <location>
        <begin position="1576"/>
        <end position="1590"/>
    </location>
</feature>
<sequence>MADNNETPLGISAIADCSSHASASKVYLNENTRSSTTEIDRSNHTTSGTLILDASSLDTSSIRPRSSCQDASKNNNTEILSHFPCHPDEANSTTVINNNSLKCPVAFEVQAEKQLKPKQKRNLQESFLHFMKKKKNLLKQERRHTATSQGRNVNQERLDELRAQVIERAKSYIGVPYGRKYWSPDSPEYKSPFFLDCCGLVRRVIRDLQNELGFRLGPGNQAYMYDTLPNTLCADQMKPGDLVFMTGIYINPKSKKQYHNMVHVEIWLGDGQKTIGSRWNSGKVDIFDSYKFQPKSFHSEEYIFKSVDTWLMGECRRGGDCFLFHQRGRHQTELRDRGVTASLSLTVIVVIIHLELYINEVVDSTLEGRPKLNATFVLSQCKCQDDIISSLKCEDGLSSGIQESVLDKSVTCLEDSVITSKVLQRPSVSSCSDEGTNLNCLAAQSTLPPGYIASQHKNDVPDLVDSPRNIDALRHLGSLLSNDVSGPLGPPFNNDVSGHLRSPLNIEMAKSPDNIEGQAQPGAPCDTNIEAPQDAGHCPNLEVPDNIRYICNNEGDNGSPYNKANTVHIESQCNVDYSCCVDISCSTETTNILVDLGPPDKMSIPSHLGSLHVNITATNDAPDENLQNIEIVVDELTEAAQRFDHATKESSCGKGFSLNNHLTFDPTLPPSETGAIAESLNSHCVAALEELPAILTSSHSIDAGGKVERTKASQCHETRALIGIKTTLEATKEVDGCETNENQSSSSLENEGINNRDGADQMSSVSTREYQLIDPIQNDTSSSLEYQLIDPIQNDTSSGLEYQLIDPVENDTASGLEYQLIEPIQNDTTSGLEYQLIDPIQNDTASGLEYQLIDPIHNDTSSGLEYPLIDPVENDTSSGLQYQLIDPIENDTASGLKAPPIISIVKCDVGEESTQSPHDICVLVTSETLSSQGSLLMFGESHACNNSKTFFIEQRPTENLNTAELNGDNHEVPFTMRSTQTNDVIKNRGSSRENLNFSFQCEISGLTKALPSNNVDLVTTKHIPFRTRYLQNHRGPPSLGRNVYSRFINHFISRLSGWLVMPDCAVRQTSPTDDMVNIVACPDLLCARKTLGSVDLNRSLLDRSGHRELKVTGRQVSPSPVTMGAVADRAMSTVALCKLYVTWFGHKMLCFVQMVVRKAWSSIYFWMLTCRILACRFGHDRKRNDIALDREMKAIEGNTFTVGLGRKKAGRHRVSAVEKKRAGETILEHHKPVAADRNLPTSVGCHRHRSGREGSEACGQSGSLPALSNANNNSSKVHEQGNIYQVDMMRMRLGDPTNGVSNHVARVKDSLPPLFVSNRNTQSAKQLSSKKLIHLGNLPVLSNASSARELLTSDEAEPLSASRSEGQGPGNTNVLCGSVHHHGYIPCVRTDLRDFPSSSTNDASEAKNNDARKDSNGLTSVEERSLQKGVVQESSGLAKQPVLGARHPCLIDQLSEVVIGGAAEYHYNELLKKVKPPSLLKDVVRGSRAHATHDATSCDNEEEEDSDSETDSETEDEDEENFDDEEEQDPSNSYLPPWILRTHQPGMCLEMYDNTDNLSSIEAGEDLDDNEEGSKKSMSPTSISQSTPSINRTKISGKGTGIIHKSSAQVRKAAQGKGEGADGGESSSSSKGASESKKEKTSEQGEGAGDDSVGKGSDDSSGGGGKKGVKNNKAPSCTLPTNMQPTFYVSRVLY</sequence>
<evidence type="ECO:0000256" key="4">
    <source>
        <dbReference type="ARBA" id="ARBA00022807"/>
    </source>
</evidence>
<feature type="domain" description="NlpC/P60" evidence="6">
    <location>
        <begin position="159"/>
        <end position="304"/>
    </location>
</feature>
<feature type="compositionally biased region" description="Polar residues" evidence="5">
    <location>
        <begin position="1673"/>
        <end position="1685"/>
    </location>
</feature>
<evidence type="ECO:0000313" key="8">
    <source>
        <dbReference type="Proteomes" id="UP000076420"/>
    </source>
</evidence>
<protein>
    <recommendedName>
        <fullName evidence="6">NlpC/P60 domain-containing protein</fullName>
    </recommendedName>
</protein>
<dbReference type="PANTHER" id="PTHR47664">
    <property type="entry name" value="NLPC_P60 DOMAIN-CONTAINING PROTEIN"/>
    <property type="match status" value="1"/>
</dbReference>
<dbReference type="Gene3D" id="3.90.1720.10">
    <property type="entry name" value="endopeptidase domain like (from Nostoc punctiforme)"/>
    <property type="match status" value="1"/>
</dbReference>
<feature type="compositionally biased region" description="Basic and acidic residues" evidence="5">
    <location>
        <begin position="1634"/>
        <end position="1643"/>
    </location>
</feature>
<feature type="region of interest" description="Disordered" evidence="5">
    <location>
        <begin position="1396"/>
        <end position="1435"/>
    </location>
</feature>
<dbReference type="Proteomes" id="UP000076420">
    <property type="component" value="Unassembled WGS sequence"/>
</dbReference>
<feature type="compositionally biased region" description="Low complexity" evidence="5">
    <location>
        <begin position="739"/>
        <end position="751"/>
    </location>
</feature>
<proteinExistence type="inferred from homology"/>
<organism evidence="7 8">
    <name type="scientific">Biomphalaria glabrata</name>
    <name type="common">Bloodfluke planorb</name>
    <name type="synonym">Freshwater snail</name>
    <dbReference type="NCBI Taxonomy" id="6526"/>
    <lineage>
        <taxon>Eukaryota</taxon>
        <taxon>Metazoa</taxon>
        <taxon>Spiralia</taxon>
        <taxon>Lophotrochozoa</taxon>
        <taxon>Mollusca</taxon>
        <taxon>Gastropoda</taxon>
        <taxon>Heterobranchia</taxon>
        <taxon>Euthyneura</taxon>
        <taxon>Panpulmonata</taxon>
        <taxon>Hygrophila</taxon>
        <taxon>Lymnaeoidea</taxon>
        <taxon>Planorbidae</taxon>
        <taxon>Biomphalaria</taxon>
    </lineage>
</organism>
<dbReference type="SUPFAM" id="SSF54001">
    <property type="entry name" value="Cysteine proteinases"/>
    <property type="match status" value="1"/>
</dbReference>
<dbReference type="VEuPathDB" id="VectorBase:BGLB002277"/>
<feature type="compositionally biased region" description="Basic and acidic residues" evidence="5">
    <location>
        <begin position="1404"/>
        <end position="1426"/>
    </location>
</feature>
<dbReference type="PROSITE" id="PS51935">
    <property type="entry name" value="NLPC_P60"/>
    <property type="match status" value="1"/>
</dbReference>
<dbReference type="InterPro" id="IPR000064">
    <property type="entry name" value="NLP_P60_dom"/>
</dbReference>
<evidence type="ECO:0000256" key="3">
    <source>
        <dbReference type="ARBA" id="ARBA00022801"/>
    </source>
</evidence>
<feature type="region of interest" description="Disordered" evidence="5">
    <location>
        <begin position="1560"/>
        <end position="1685"/>
    </location>
</feature>